<dbReference type="Pfam" id="PF07993">
    <property type="entry name" value="NAD_binding_4"/>
    <property type="match status" value="1"/>
</dbReference>
<name>A0A0P7CPR4_PSEPU</name>
<organism evidence="2 3">
    <name type="scientific">Pseudomonas putida</name>
    <name type="common">Arthrobacter siderocapsulatus</name>
    <dbReference type="NCBI Taxonomy" id="303"/>
    <lineage>
        <taxon>Bacteria</taxon>
        <taxon>Pseudomonadati</taxon>
        <taxon>Pseudomonadota</taxon>
        <taxon>Gammaproteobacteria</taxon>
        <taxon>Pseudomonadales</taxon>
        <taxon>Pseudomonadaceae</taxon>
        <taxon>Pseudomonas</taxon>
    </lineage>
</organism>
<dbReference type="InterPro" id="IPR013120">
    <property type="entry name" value="FAR_NAD-bd"/>
</dbReference>
<dbReference type="Gene3D" id="3.40.50.720">
    <property type="entry name" value="NAD(P)-binding Rossmann-like Domain"/>
    <property type="match status" value="1"/>
</dbReference>
<dbReference type="InterPro" id="IPR050177">
    <property type="entry name" value="Lipid_A_modif_metabolic_enz"/>
</dbReference>
<comment type="caution">
    <text evidence="2">The sequence shown here is derived from an EMBL/GenBank/DDBJ whole genome shotgun (WGS) entry which is preliminary data.</text>
</comment>
<evidence type="ECO:0000259" key="1">
    <source>
        <dbReference type="Pfam" id="PF07993"/>
    </source>
</evidence>
<dbReference type="InterPro" id="IPR036291">
    <property type="entry name" value="NAD(P)-bd_dom_sf"/>
</dbReference>
<sequence>MSVECFVTGGSGFVGQHLLAHLTATGHKTWVLMRNPANIERLKEQVGQLGGNPAYLNAVEGDISRDGLGLSEADRQCVTSAAVVFHLAAQFTWGLTMEQARAVNVQGALRAARLAASQRIRLLMAGGYMLQNLTHLASIGVDTAHPENTNWPAVYGRVGGYEGSKLESHFAVIRYMQEVGADYSIVHPATVCGHSESGHIPEGQPLVDLIRNLALGWFKAVPGSARHWLPLVSVDYLVKMMTCVAFDPSMVNRQVLALYEHTPNLQGMLEQMAQTLDIEPPRRHVPIGLLKWLLAIPGLANRLSISAESLNFIQTQRFDMNDSQQLERKYQLAHPDMTRTLEKTVRYVEGYLPNRHVHTSAYPAGR</sequence>
<evidence type="ECO:0000313" key="3">
    <source>
        <dbReference type="Proteomes" id="UP000050437"/>
    </source>
</evidence>
<dbReference type="SUPFAM" id="SSF51735">
    <property type="entry name" value="NAD(P)-binding Rossmann-fold domains"/>
    <property type="match status" value="1"/>
</dbReference>
<gene>
    <name evidence="2" type="ORF">HB13667_28255</name>
</gene>
<dbReference type="PANTHER" id="PTHR43245">
    <property type="entry name" value="BIFUNCTIONAL POLYMYXIN RESISTANCE PROTEIN ARNA"/>
    <property type="match status" value="1"/>
</dbReference>
<dbReference type="Proteomes" id="UP000050437">
    <property type="component" value="Unassembled WGS sequence"/>
</dbReference>
<protein>
    <submittedName>
        <fullName evidence="2">NAD-dependent dehydratase</fullName>
    </submittedName>
</protein>
<feature type="domain" description="Thioester reductase (TE)" evidence="1">
    <location>
        <begin position="7"/>
        <end position="241"/>
    </location>
</feature>
<dbReference type="AlphaFoldDB" id="A0A0P7CPR4"/>
<proteinExistence type="predicted"/>
<evidence type="ECO:0000313" key="2">
    <source>
        <dbReference type="EMBL" id="KPM58344.1"/>
    </source>
</evidence>
<accession>A0A0P7CPR4</accession>
<reference evidence="2 3" key="1">
    <citation type="submission" date="2015-10" db="EMBL/GenBank/DDBJ databases">
        <title>Pseudomonas putida clinical strains.</title>
        <authorList>
            <person name="Molina L."/>
            <person name="Udaondo Z."/>
        </authorList>
    </citation>
    <scope>NUCLEOTIDE SEQUENCE [LARGE SCALE GENOMIC DNA]</scope>
    <source>
        <strain evidence="2 3">HB13667</strain>
    </source>
</reference>
<dbReference type="EMBL" id="LKKS01000139">
    <property type="protein sequence ID" value="KPM58344.1"/>
    <property type="molecule type" value="Genomic_DNA"/>
</dbReference>
<dbReference type="RefSeq" id="WP_054573817.1">
    <property type="nucleotide sequence ID" value="NZ_LKKS01000139.1"/>
</dbReference>